<evidence type="ECO:0000259" key="21">
    <source>
        <dbReference type="Pfam" id="PF08543"/>
    </source>
</evidence>
<evidence type="ECO:0000313" key="23">
    <source>
        <dbReference type="Proteomes" id="UP000050525"/>
    </source>
</evidence>
<comment type="pathway">
    <text evidence="3">Cofactor metabolism; pyridoxal 5'-phosphate salvage; pyridoxine 5'-phosphate from pyridoxine: step 1/1.</text>
</comment>
<dbReference type="InterPro" id="IPR029056">
    <property type="entry name" value="Ribokinase-like"/>
</dbReference>
<gene>
    <name evidence="22" type="primary">RRP1B</name>
    <name evidence="22" type="ORF">Y1Q_0000093</name>
</gene>
<evidence type="ECO:0000256" key="8">
    <source>
        <dbReference type="ARBA" id="ARBA00018134"/>
    </source>
</evidence>
<dbReference type="STRING" id="8496.A0A151NQV3"/>
<comment type="pathway">
    <text evidence="2">Cofactor metabolism; pyridoxal 5'-phosphate salvage; pyridoxamine 5'-phosphate from pyridoxamine: step 1/1.</text>
</comment>
<dbReference type="InterPro" id="IPR013749">
    <property type="entry name" value="PM/HMP-P_kinase-1"/>
</dbReference>
<evidence type="ECO:0000256" key="12">
    <source>
        <dbReference type="ARBA" id="ARBA00022777"/>
    </source>
</evidence>
<feature type="compositionally biased region" description="Basic residues" evidence="20">
    <location>
        <begin position="394"/>
        <end position="405"/>
    </location>
</feature>
<comment type="pathway">
    <text evidence="4">Cofactor metabolism; pyridoxal 5'-phosphate salvage; pyridoxal 5'-phosphate from pyridoxal: step 1/1.</text>
</comment>
<dbReference type="NCBIfam" id="TIGR00687">
    <property type="entry name" value="pyridox_kin"/>
    <property type="match status" value="1"/>
</dbReference>
<feature type="domain" description="Pyridoxamine kinase/Phosphomethylpyrimidine kinase" evidence="21">
    <location>
        <begin position="800"/>
        <end position="977"/>
    </location>
</feature>
<sequence>MAPAAAVPPPPEIQFAQRLAANEKRVRDRAVKKLRGYISVRTQSPAGGFSQEELLKIWKGLFYCMWMQDKPLLQEELADNISQLIHVIQNVEARHLFIQTFWQTMNREWNGIDRLRLDKYYMLIRRILKQSFEVLKRNGWDESLTEPFLELLMKEIMHPESNAPSGIRFHFIDIYLDELSKVGAKELTADQNLKFIEPFCKIAAKSKDRHMMQAVARGIFETIVDQSPFAIEDLMKEVKTNGGGDDLSEEDELKDDEEGVMAKDKYLSRKSTQDPEKQEDLSEDADENIGPVLQFDYKAVADKLFELASRKNTPACNRKRLYKLVKKFQDLAEGIFPQDNFPEDVSTDEDDDTFSRGRRKKKAVKSVEKTKVEKAKEKDGKETSSAEGEDTSGHQKKRKKRKKKNSPSADSGTADGSSEGGISDVVEPTEPDKVSMLENSKRKKKKREANETDVGTTSTGEDNDKCAQDAVTGIAQNKKRLRKKAPKLLMVHGTSVHENGVNASALEDTSPCATITPKLEKKKMGVVLINRNGLSQQVVMKPEEESLLNNFTGKEDSESIIPKKVKLKKKAKLGSLEGIRASNQKKAALRKKRKIKEVLNSVETNGVLETACKKSKASDIGGALSPLKKKKAKTGNDFVKFEKTTLPKPVFFRKAKGSISSTRTSLQLNKLQSSSSKKVTFGLNKNMTTEFKKTDKSILVSPEGLSRVAFNPEQKPPHGVLKSADCPLEHRKGQVLGLEVDTVNSVQFSNHTGYAHWKGQVLNSDELHELYEGLKLNNVNHYDYVLTGYTRDTSFLGMVVDIVKELKQQNSNLVYVCDPVMGDKWNGEGSMYVPKDLLPVYRDKVVPVADIITPNQFEAELLTGRKIHTEKEAIEVMDMLHAMGPETVVITSSDLQAPLGNDYLIALGSHRKTEADGTKVMQRIRVESPKVDAVFVGTGDLFAAMLLAWTHKHPNNLKVACEKTVSAMQHVIQRTITSAKAQAGEGNKPNSAQLELRMVQSKKDIENPAIIIKATVL</sequence>
<evidence type="ECO:0000256" key="3">
    <source>
        <dbReference type="ARBA" id="ARBA00004835"/>
    </source>
</evidence>
<dbReference type="GO" id="GO:0008478">
    <property type="term" value="F:pyridoxal kinase activity"/>
    <property type="evidence" value="ECO:0007669"/>
    <property type="project" value="UniProtKB-EC"/>
</dbReference>
<evidence type="ECO:0000256" key="9">
    <source>
        <dbReference type="ARBA" id="ARBA00022552"/>
    </source>
</evidence>
<evidence type="ECO:0000256" key="10">
    <source>
        <dbReference type="ARBA" id="ARBA00022679"/>
    </source>
</evidence>
<feature type="region of interest" description="Disordered" evidence="20">
    <location>
        <begin position="335"/>
        <end position="465"/>
    </location>
</feature>
<comment type="similarity">
    <text evidence="6">Belongs to the pyridoxine kinase family.</text>
</comment>
<evidence type="ECO:0000256" key="16">
    <source>
        <dbReference type="ARBA" id="ARBA00045787"/>
    </source>
</evidence>
<accession>A0A151NQV3</accession>
<feature type="compositionally biased region" description="Basic and acidic residues" evidence="20">
    <location>
        <begin position="365"/>
        <end position="384"/>
    </location>
</feature>
<evidence type="ECO:0000256" key="4">
    <source>
        <dbReference type="ARBA" id="ARBA00005210"/>
    </source>
</evidence>
<dbReference type="Pfam" id="PF08543">
    <property type="entry name" value="Phos_pyr_kin"/>
    <property type="match status" value="1"/>
</dbReference>
<dbReference type="Proteomes" id="UP000050525">
    <property type="component" value="Unassembled WGS sequence"/>
</dbReference>
<protein>
    <recommendedName>
        <fullName evidence="8">Pyridoxal kinase</fullName>
        <ecNumber evidence="7">2.7.1.35</ecNumber>
    </recommendedName>
    <alternativeName>
        <fullName evidence="15">Pyridoxine kinase</fullName>
    </alternativeName>
</protein>
<evidence type="ECO:0000256" key="15">
    <source>
        <dbReference type="ARBA" id="ARBA00032808"/>
    </source>
</evidence>
<dbReference type="UniPathway" id="UPA01068">
    <property type="reaction ID" value="UER00298"/>
</dbReference>
<feature type="compositionally biased region" description="Acidic residues" evidence="20">
    <location>
        <begin position="246"/>
        <end position="259"/>
    </location>
</feature>
<comment type="subcellular location">
    <subcellularLocation>
        <location evidence="1">Nucleus</location>
    </subcellularLocation>
</comment>
<dbReference type="eggNOG" id="KOG3911">
    <property type="taxonomic scope" value="Eukaryota"/>
</dbReference>
<evidence type="ECO:0000256" key="17">
    <source>
        <dbReference type="ARBA" id="ARBA00047310"/>
    </source>
</evidence>
<dbReference type="CDD" id="cd01173">
    <property type="entry name" value="pyridoxal_pyridoxamine_kinase"/>
    <property type="match status" value="1"/>
</dbReference>
<evidence type="ECO:0000256" key="2">
    <source>
        <dbReference type="ARBA" id="ARBA00004750"/>
    </source>
</evidence>
<feature type="region of interest" description="Disordered" evidence="20">
    <location>
        <begin position="240"/>
        <end position="288"/>
    </location>
</feature>
<evidence type="ECO:0000256" key="20">
    <source>
        <dbReference type="SAM" id="MobiDB-lite"/>
    </source>
</evidence>
<dbReference type="GO" id="GO:0005524">
    <property type="term" value="F:ATP binding"/>
    <property type="evidence" value="ECO:0007669"/>
    <property type="project" value="UniProtKB-KW"/>
</dbReference>
<dbReference type="GO" id="GO:0009443">
    <property type="term" value="P:pyridoxal 5'-phosphate salvage"/>
    <property type="evidence" value="ECO:0007669"/>
    <property type="project" value="InterPro"/>
</dbReference>
<evidence type="ECO:0000256" key="11">
    <source>
        <dbReference type="ARBA" id="ARBA00022741"/>
    </source>
</evidence>
<name>A0A151NQV3_ALLMI</name>
<dbReference type="GO" id="GO:0030688">
    <property type="term" value="C:preribosome, small subunit precursor"/>
    <property type="evidence" value="ECO:0007669"/>
    <property type="project" value="InterPro"/>
</dbReference>
<keyword evidence="11" id="KW-0547">Nucleotide-binding</keyword>
<comment type="similarity">
    <text evidence="5">Belongs to the RRP1 family.</text>
</comment>
<keyword evidence="9" id="KW-0698">rRNA processing</keyword>
<dbReference type="Gene3D" id="3.40.1190.20">
    <property type="match status" value="1"/>
</dbReference>
<comment type="catalytic activity">
    <reaction evidence="18">
        <text>pyridoxal + ATP = pyridoxal 5'-phosphate + ADP + H(+)</text>
        <dbReference type="Rhea" id="RHEA:10224"/>
        <dbReference type="ChEBI" id="CHEBI:15378"/>
        <dbReference type="ChEBI" id="CHEBI:17310"/>
        <dbReference type="ChEBI" id="CHEBI:30616"/>
        <dbReference type="ChEBI" id="CHEBI:456216"/>
        <dbReference type="ChEBI" id="CHEBI:597326"/>
        <dbReference type="EC" id="2.7.1.35"/>
    </reaction>
    <physiologicalReaction direction="left-to-right" evidence="18">
        <dbReference type="Rhea" id="RHEA:10225"/>
    </physiologicalReaction>
</comment>
<evidence type="ECO:0000256" key="7">
    <source>
        <dbReference type="ARBA" id="ARBA00012104"/>
    </source>
</evidence>
<evidence type="ECO:0000256" key="13">
    <source>
        <dbReference type="ARBA" id="ARBA00022840"/>
    </source>
</evidence>
<dbReference type="EC" id="2.7.1.35" evidence="7"/>
<dbReference type="InterPro" id="IPR010301">
    <property type="entry name" value="RRP1"/>
</dbReference>
<evidence type="ECO:0000256" key="6">
    <source>
        <dbReference type="ARBA" id="ARBA00008805"/>
    </source>
</evidence>
<evidence type="ECO:0000256" key="1">
    <source>
        <dbReference type="ARBA" id="ARBA00004123"/>
    </source>
</evidence>
<evidence type="ECO:0000256" key="18">
    <source>
        <dbReference type="ARBA" id="ARBA00047377"/>
    </source>
</evidence>
<feature type="compositionally biased region" description="Polar residues" evidence="20">
    <location>
        <begin position="406"/>
        <end position="416"/>
    </location>
</feature>
<evidence type="ECO:0000256" key="5">
    <source>
        <dbReference type="ARBA" id="ARBA00006374"/>
    </source>
</evidence>
<dbReference type="SUPFAM" id="SSF53613">
    <property type="entry name" value="Ribokinase-like"/>
    <property type="match status" value="1"/>
</dbReference>
<dbReference type="Pfam" id="PF05997">
    <property type="entry name" value="Nop52"/>
    <property type="match status" value="1"/>
</dbReference>
<keyword evidence="14" id="KW-0539">Nucleus</keyword>
<feature type="compositionally biased region" description="Basic and acidic residues" evidence="20">
    <location>
        <begin position="260"/>
        <end position="280"/>
    </location>
</feature>
<keyword evidence="10" id="KW-0808">Transferase</keyword>
<keyword evidence="23" id="KW-1185">Reference proteome</keyword>
<proteinExistence type="inferred from homology"/>
<keyword evidence="12" id="KW-0418">Kinase</keyword>
<feature type="compositionally biased region" description="Acidic residues" evidence="20">
    <location>
        <begin position="341"/>
        <end position="352"/>
    </location>
</feature>
<organism evidence="22 23">
    <name type="scientific">Alligator mississippiensis</name>
    <name type="common">American alligator</name>
    <dbReference type="NCBI Taxonomy" id="8496"/>
    <lineage>
        <taxon>Eukaryota</taxon>
        <taxon>Metazoa</taxon>
        <taxon>Chordata</taxon>
        <taxon>Craniata</taxon>
        <taxon>Vertebrata</taxon>
        <taxon>Euteleostomi</taxon>
        <taxon>Archelosauria</taxon>
        <taxon>Archosauria</taxon>
        <taxon>Crocodylia</taxon>
        <taxon>Alligatoridae</taxon>
        <taxon>Alligatorinae</taxon>
        <taxon>Alligator</taxon>
    </lineage>
</organism>
<dbReference type="EMBL" id="AKHW03002379">
    <property type="protein sequence ID" value="KYO39080.1"/>
    <property type="molecule type" value="Genomic_DNA"/>
</dbReference>
<comment type="caution">
    <text evidence="22">The sequence shown here is derived from an EMBL/GenBank/DDBJ whole genome shotgun (WGS) entry which is preliminary data.</text>
</comment>
<evidence type="ECO:0000313" key="22">
    <source>
        <dbReference type="EMBL" id="KYO39080.1"/>
    </source>
</evidence>
<dbReference type="InterPro" id="IPR004625">
    <property type="entry name" value="PyrdxlKinase"/>
</dbReference>
<dbReference type="PANTHER" id="PTHR13026">
    <property type="entry name" value="NNP-1 PROTEIN NOVEL NUCLEAR PROTEIN 1 NOP52"/>
    <property type="match status" value="1"/>
</dbReference>
<dbReference type="PANTHER" id="PTHR13026:SF0">
    <property type="entry name" value="RIBOSOMAL RNA PROCESSING 1B"/>
    <property type="match status" value="1"/>
</dbReference>
<keyword evidence="13" id="KW-0067">ATP-binding</keyword>
<comment type="catalytic activity">
    <reaction evidence="19">
        <text>pyridoxine + ATP = pyridoxine 5'-phosphate + ADP + H(+)</text>
        <dbReference type="Rhea" id="RHEA:25108"/>
        <dbReference type="ChEBI" id="CHEBI:15378"/>
        <dbReference type="ChEBI" id="CHEBI:16709"/>
        <dbReference type="ChEBI" id="CHEBI:30616"/>
        <dbReference type="ChEBI" id="CHEBI:58589"/>
        <dbReference type="ChEBI" id="CHEBI:456216"/>
        <dbReference type="EC" id="2.7.1.35"/>
    </reaction>
    <physiologicalReaction direction="left-to-right" evidence="19">
        <dbReference type="Rhea" id="RHEA:25109"/>
    </physiologicalReaction>
</comment>
<dbReference type="GO" id="GO:0006364">
    <property type="term" value="P:rRNA processing"/>
    <property type="evidence" value="ECO:0007669"/>
    <property type="project" value="UniProtKB-KW"/>
</dbReference>
<reference evidence="22 23" key="1">
    <citation type="journal article" date="2012" name="Genome Biol.">
        <title>Sequencing three crocodilian genomes to illuminate the evolution of archosaurs and amniotes.</title>
        <authorList>
            <person name="St John J.A."/>
            <person name="Braun E.L."/>
            <person name="Isberg S.R."/>
            <person name="Miles L.G."/>
            <person name="Chong A.Y."/>
            <person name="Gongora J."/>
            <person name="Dalzell P."/>
            <person name="Moran C."/>
            <person name="Bed'hom B."/>
            <person name="Abzhanov A."/>
            <person name="Burgess S.C."/>
            <person name="Cooksey A.M."/>
            <person name="Castoe T.A."/>
            <person name="Crawford N.G."/>
            <person name="Densmore L.D."/>
            <person name="Drew J.C."/>
            <person name="Edwards S.V."/>
            <person name="Faircloth B.C."/>
            <person name="Fujita M.K."/>
            <person name="Greenwold M.J."/>
            <person name="Hoffmann F.G."/>
            <person name="Howard J.M."/>
            <person name="Iguchi T."/>
            <person name="Janes D.E."/>
            <person name="Khan S.Y."/>
            <person name="Kohno S."/>
            <person name="de Koning A.J."/>
            <person name="Lance S.L."/>
            <person name="McCarthy F.M."/>
            <person name="McCormack J.E."/>
            <person name="Merchant M.E."/>
            <person name="Peterson D.G."/>
            <person name="Pollock D.D."/>
            <person name="Pourmand N."/>
            <person name="Raney B.J."/>
            <person name="Roessler K.A."/>
            <person name="Sanford J.R."/>
            <person name="Sawyer R.H."/>
            <person name="Schmidt C.J."/>
            <person name="Triplett E.W."/>
            <person name="Tuberville T.D."/>
            <person name="Venegas-Anaya M."/>
            <person name="Howard J.T."/>
            <person name="Jarvis E.D."/>
            <person name="Guillette L.J.Jr."/>
            <person name="Glenn T.C."/>
            <person name="Green R.E."/>
            <person name="Ray D.A."/>
        </authorList>
    </citation>
    <scope>NUCLEOTIDE SEQUENCE [LARGE SCALE GENOMIC DNA]</scope>
    <source>
        <strain evidence="22">KSC_2009_1</strain>
    </source>
</reference>
<evidence type="ECO:0000256" key="14">
    <source>
        <dbReference type="ARBA" id="ARBA00023242"/>
    </source>
</evidence>
<dbReference type="GO" id="GO:0005634">
    <property type="term" value="C:nucleus"/>
    <property type="evidence" value="ECO:0007669"/>
    <property type="project" value="UniProtKB-SubCell"/>
</dbReference>
<evidence type="ECO:0000256" key="19">
    <source>
        <dbReference type="ARBA" id="ARBA00048524"/>
    </source>
</evidence>
<comment type="catalytic activity">
    <reaction evidence="17">
        <text>pyridoxamine + ATP = pyridoxamine 5'-phosphate + ADP + H(+)</text>
        <dbReference type="Rhea" id="RHEA:25104"/>
        <dbReference type="ChEBI" id="CHEBI:15378"/>
        <dbReference type="ChEBI" id="CHEBI:30616"/>
        <dbReference type="ChEBI" id="CHEBI:57761"/>
        <dbReference type="ChEBI" id="CHEBI:58451"/>
        <dbReference type="ChEBI" id="CHEBI:456216"/>
        <dbReference type="EC" id="2.7.1.35"/>
    </reaction>
    <physiologicalReaction direction="left-to-right" evidence="17">
        <dbReference type="Rhea" id="RHEA:25105"/>
    </physiologicalReaction>
</comment>
<dbReference type="AlphaFoldDB" id="A0A151NQV3"/>
<comment type="function">
    <text evidence="16">Catalyzes the phosphorylation of the dietary vitamin B6 vitamers pyridoxal (PL), pyridoxine (PN) and pyridoxamine (PM) to form pyridoxal 5'-phosphate (PLP), pyridoxine 5'-phosphate (PNP) and pyridoxamine 5'-phosphate (PMP), respectively. PLP is the active form of vitamin B6, and acts as a cofactor for over 140 different enzymatic reactions.</text>
</comment>